<comment type="caution">
    <text evidence="1">The sequence shown here is derived from an EMBL/GenBank/DDBJ whole genome shotgun (WGS) entry which is preliminary data.</text>
</comment>
<evidence type="ECO:0000313" key="2">
    <source>
        <dbReference type="Proteomes" id="UP000499080"/>
    </source>
</evidence>
<dbReference type="EMBL" id="BGPR01009580">
    <property type="protein sequence ID" value="GBN40969.1"/>
    <property type="molecule type" value="Genomic_DNA"/>
</dbReference>
<feature type="non-terminal residue" evidence="1">
    <location>
        <position position="47"/>
    </location>
</feature>
<organism evidence="1 2">
    <name type="scientific">Araneus ventricosus</name>
    <name type="common">Orbweaver spider</name>
    <name type="synonym">Epeira ventricosa</name>
    <dbReference type="NCBI Taxonomy" id="182803"/>
    <lineage>
        <taxon>Eukaryota</taxon>
        <taxon>Metazoa</taxon>
        <taxon>Ecdysozoa</taxon>
        <taxon>Arthropoda</taxon>
        <taxon>Chelicerata</taxon>
        <taxon>Arachnida</taxon>
        <taxon>Araneae</taxon>
        <taxon>Araneomorphae</taxon>
        <taxon>Entelegynae</taxon>
        <taxon>Araneoidea</taxon>
        <taxon>Araneidae</taxon>
        <taxon>Araneus</taxon>
    </lineage>
</organism>
<dbReference type="AlphaFoldDB" id="A0A4Y2NQP0"/>
<reference evidence="1 2" key="1">
    <citation type="journal article" date="2019" name="Sci. Rep.">
        <title>Orb-weaving spider Araneus ventricosus genome elucidates the spidroin gene catalogue.</title>
        <authorList>
            <person name="Kono N."/>
            <person name="Nakamura H."/>
            <person name="Ohtoshi R."/>
            <person name="Moran D.A.P."/>
            <person name="Shinohara A."/>
            <person name="Yoshida Y."/>
            <person name="Fujiwara M."/>
            <person name="Mori M."/>
            <person name="Tomita M."/>
            <person name="Arakawa K."/>
        </authorList>
    </citation>
    <scope>NUCLEOTIDE SEQUENCE [LARGE SCALE GENOMIC DNA]</scope>
</reference>
<dbReference type="Proteomes" id="UP000499080">
    <property type="component" value="Unassembled WGS sequence"/>
</dbReference>
<keyword evidence="2" id="KW-1185">Reference proteome</keyword>
<evidence type="ECO:0000313" key="1">
    <source>
        <dbReference type="EMBL" id="GBN40969.1"/>
    </source>
</evidence>
<gene>
    <name evidence="1" type="ORF">AVEN_106924_1</name>
</gene>
<sequence length="47" mass="5445">MVSGVFGREDNVIRGLELDNNEIDELVEENSQDWSRSGDWSWITMKS</sequence>
<protein>
    <submittedName>
        <fullName evidence="1">Uncharacterized protein</fullName>
    </submittedName>
</protein>
<accession>A0A4Y2NQP0</accession>
<proteinExistence type="predicted"/>
<name>A0A4Y2NQP0_ARAVE</name>